<name>A0AAD1S769_PELCU</name>
<evidence type="ECO:0000313" key="1">
    <source>
        <dbReference type="EMBL" id="CAH2294146.1"/>
    </source>
</evidence>
<dbReference type="Proteomes" id="UP001295444">
    <property type="component" value="Chromosome 05"/>
</dbReference>
<dbReference type="AlphaFoldDB" id="A0AAD1S769"/>
<evidence type="ECO:0000313" key="2">
    <source>
        <dbReference type="Proteomes" id="UP001295444"/>
    </source>
</evidence>
<dbReference type="EMBL" id="OW240916">
    <property type="protein sequence ID" value="CAH2294146.1"/>
    <property type="molecule type" value="Genomic_DNA"/>
</dbReference>
<reference evidence="1" key="1">
    <citation type="submission" date="2022-03" db="EMBL/GenBank/DDBJ databases">
        <authorList>
            <person name="Alioto T."/>
            <person name="Alioto T."/>
            <person name="Gomez Garrido J."/>
        </authorList>
    </citation>
    <scope>NUCLEOTIDE SEQUENCE</scope>
</reference>
<sequence length="106" mass="11701">MSRVPGRLADPLRIQATFAVKFDVHVLDSIGLFGSTQTNDPPSVSGQFLGFDIGLEKIAPIRMDVGHTLRLDTIPLRILTGLWDSSPPPYNRYFLAHYTTGPCNDC</sequence>
<protein>
    <submittedName>
        <fullName evidence="1">Uncharacterized protein</fullName>
    </submittedName>
</protein>
<accession>A0AAD1S769</accession>
<proteinExistence type="predicted"/>
<keyword evidence="2" id="KW-1185">Reference proteome</keyword>
<organism evidence="1 2">
    <name type="scientific">Pelobates cultripes</name>
    <name type="common">Western spadefoot toad</name>
    <dbReference type="NCBI Taxonomy" id="61616"/>
    <lineage>
        <taxon>Eukaryota</taxon>
        <taxon>Metazoa</taxon>
        <taxon>Chordata</taxon>
        <taxon>Craniata</taxon>
        <taxon>Vertebrata</taxon>
        <taxon>Euteleostomi</taxon>
        <taxon>Amphibia</taxon>
        <taxon>Batrachia</taxon>
        <taxon>Anura</taxon>
        <taxon>Pelobatoidea</taxon>
        <taxon>Pelobatidae</taxon>
        <taxon>Pelobates</taxon>
    </lineage>
</organism>
<gene>
    <name evidence="1" type="ORF">PECUL_23A059288</name>
</gene>